<evidence type="ECO:0000256" key="14">
    <source>
        <dbReference type="ARBA" id="ARBA00023295"/>
    </source>
</evidence>
<protein>
    <submittedName>
        <fullName evidence="19">Formamidopyrimidine-DNA glycosylase</fullName>
    </submittedName>
</protein>
<dbReference type="Gene3D" id="1.10.8.50">
    <property type="match status" value="1"/>
</dbReference>
<keyword evidence="11" id="KW-0234">DNA repair</keyword>
<organism evidence="19 20">
    <name type="scientific">candidate division WWE3 bacterium CG08_land_8_20_14_0_20_41_15</name>
    <dbReference type="NCBI Taxonomy" id="1975086"/>
    <lineage>
        <taxon>Bacteria</taxon>
        <taxon>Katanobacteria</taxon>
    </lineage>
</organism>
<dbReference type="AlphaFoldDB" id="A0A2H0XA84"/>
<dbReference type="Pfam" id="PF06831">
    <property type="entry name" value="H2TH"/>
    <property type="match status" value="1"/>
</dbReference>
<dbReference type="Pfam" id="PF01149">
    <property type="entry name" value="Fapy_DNA_glyco"/>
    <property type="match status" value="1"/>
</dbReference>
<evidence type="ECO:0000256" key="15">
    <source>
        <dbReference type="ARBA" id="ARBA00044632"/>
    </source>
</evidence>
<comment type="similarity">
    <text evidence="3">Belongs to the FPG family.</text>
</comment>
<dbReference type="InterPro" id="IPR010663">
    <property type="entry name" value="Znf_FPG/IleRS"/>
</dbReference>
<sequence>MPELPEVETIRKDLEGAIVGAIITDIWTDTPKMLSPSFKSVKAESVGKKIVAVKRRAKVLMIDLEGGKCLLIHLKLSGRILLRKPLTKEDIYTHIKIILKLKDGSPLEFRFCDLRKFGYVKLANDEELKKVREGLGPEPLDDLTLEYFQKTLAKSGKPVKTLLMDQEKFSGIGNIYANEAFFAAKVLPMRPAKSLSAEESEKLFNGVSKVIKEGLDNRGTTAKDDFYLDAFGRAGNNESNLKVYQKNGTDCLVCKGKIQRVNLGGRGTFFCPNCQH</sequence>
<dbReference type="PROSITE" id="PS51068">
    <property type="entry name" value="FPG_CAT"/>
    <property type="match status" value="1"/>
</dbReference>
<evidence type="ECO:0000256" key="2">
    <source>
        <dbReference type="ARBA" id="ARBA00001947"/>
    </source>
</evidence>
<dbReference type="InterPro" id="IPR010979">
    <property type="entry name" value="Ribosomal_uS13-like_H2TH"/>
</dbReference>
<dbReference type="GO" id="GO:0034039">
    <property type="term" value="F:8-oxo-7,8-dihydroguanine DNA N-glycosylase activity"/>
    <property type="evidence" value="ECO:0007669"/>
    <property type="project" value="TreeGrafter"/>
</dbReference>
<dbReference type="GO" id="GO:0003684">
    <property type="term" value="F:damaged DNA binding"/>
    <property type="evidence" value="ECO:0007669"/>
    <property type="project" value="InterPro"/>
</dbReference>
<dbReference type="NCBIfam" id="NF002211">
    <property type="entry name" value="PRK01103.1"/>
    <property type="match status" value="1"/>
</dbReference>
<dbReference type="SUPFAM" id="SSF46946">
    <property type="entry name" value="S13-like H2TH domain"/>
    <property type="match status" value="1"/>
</dbReference>
<evidence type="ECO:0000259" key="17">
    <source>
        <dbReference type="PROSITE" id="PS51066"/>
    </source>
</evidence>
<dbReference type="SUPFAM" id="SSF57716">
    <property type="entry name" value="Glucocorticoid receptor-like (DNA-binding domain)"/>
    <property type="match status" value="1"/>
</dbReference>
<keyword evidence="13" id="KW-0511">Multifunctional enzyme</keyword>
<accession>A0A2H0XA84</accession>
<dbReference type="SMART" id="SM01232">
    <property type="entry name" value="H2TH"/>
    <property type="match status" value="1"/>
</dbReference>
<dbReference type="SUPFAM" id="SSF81624">
    <property type="entry name" value="N-terminal domain of MutM-like DNA repair proteins"/>
    <property type="match status" value="1"/>
</dbReference>
<dbReference type="Proteomes" id="UP000231098">
    <property type="component" value="Unassembled WGS sequence"/>
</dbReference>
<dbReference type="InterPro" id="IPR015887">
    <property type="entry name" value="DNA_glyclase_Znf_dom_DNA_BS"/>
</dbReference>
<dbReference type="Gene3D" id="3.20.190.10">
    <property type="entry name" value="MutM-like, N-terminal"/>
    <property type="match status" value="1"/>
</dbReference>
<evidence type="ECO:0000313" key="20">
    <source>
        <dbReference type="Proteomes" id="UP000231098"/>
    </source>
</evidence>
<evidence type="ECO:0000256" key="12">
    <source>
        <dbReference type="ARBA" id="ARBA00023239"/>
    </source>
</evidence>
<dbReference type="PANTHER" id="PTHR22993">
    <property type="entry name" value="FORMAMIDOPYRIMIDINE-DNA GLYCOSYLASE"/>
    <property type="match status" value="1"/>
</dbReference>
<name>A0A2H0XA84_UNCKA</name>
<evidence type="ECO:0000256" key="7">
    <source>
        <dbReference type="ARBA" id="ARBA00022771"/>
    </source>
</evidence>
<feature type="domain" description="FPG-type" evidence="17">
    <location>
        <begin position="242"/>
        <end position="276"/>
    </location>
</feature>
<keyword evidence="9" id="KW-0862">Zinc</keyword>
<dbReference type="SMART" id="SM00898">
    <property type="entry name" value="Fapy_DNA_glyco"/>
    <property type="match status" value="1"/>
</dbReference>
<comment type="caution">
    <text evidence="19">The sequence shown here is derived from an EMBL/GenBank/DDBJ whole genome shotgun (WGS) entry which is preliminary data.</text>
</comment>
<reference evidence="20" key="1">
    <citation type="submission" date="2017-09" db="EMBL/GenBank/DDBJ databases">
        <title>Depth-based differentiation of microbial function through sediment-hosted aquifers and enrichment of novel symbionts in the deep terrestrial subsurface.</title>
        <authorList>
            <person name="Probst A.J."/>
            <person name="Ladd B."/>
            <person name="Jarett J.K."/>
            <person name="Geller-Mcgrath D.E."/>
            <person name="Sieber C.M.K."/>
            <person name="Emerson J.B."/>
            <person name="Anantharaman K."/>
            <person name="Thomas B.C."/>
            <person name="Malmstrom R."/>
            <person name="Stieglmeier M."/>
            <person name="Klingl A."/>
            <person name="Woyke T."/>
            <person name="Ryan C.M."/>
            <person name="Banfield J.F."/>
        </authorList>
    </citation>
    <scope>NUCLEOTIDE SEQUENCE [LARGE SCALE GENOMIC DNA]</scope>
</reference>
<dbReference type="InterPro" id="IPR015886">
    <property type="entry name" value="H2TH_FPG"/>
</dbReference>
<evidence type="ECO:0000256" key="8">
    <source>
        <dbReference type="ARBA" id="ARBA00022801"/>
    </source>
</evidence>
<dbReference type="NCBIfam" id="TIGR00577">
    <property type="entry name" value="fpg"/>
    <property type="match status" value="1"/>
</dbReference>
<evidence type="ECO:0000256" key="1">
    <source>
        <dbReference type="ARBA" id="ARBA00001668"/>
    </source>
</evidence>
<evidence type="ECO:0000256" key="11">
    <source>
        <dbReference type="ARBA" id="ARBA00023204"/>
    </source>
</evidence>
<dbReference type="PROSITE" id="PS51066">
    <property type="entry name" value="ZF_FPG_2"/>
    <property type="match status" value="1"/>
</dbReference>
<dbReference type="PROSITE" id="PS01242">
    <property type="entry name" value="ZF_FPG_1"/>
    <property type="match status" value="1"/>
</dbReference>
<comment type="subunit">
    <text evidence="4">Monomer.</text>
</comment>
<evidence type="ECO:0000256" key="13">
    <source>
        <dbReference type="ARBA" id="ARBA00023268"/>
    </source>
</evidence>
<feature type="domain" description="Formamidopyrimidine-DNA glycosylase catalytic" evidence="18">
    <location>
        <begin position="2"/>
        <end position="118"/>
    </location>
</feature>
<dbReference type="EMBL" id="PEYV01000019">
    <property type="protein sequence ID" value="PIS21755.1"/>
    <property type="molecule type" value="Genomic_DNA"/>
</dbReference>
<dbReference type="Pfam" id="PF06827">
    <property type="entry name" value="zf-FPG_IleRS"/>
    <property type="match status" value="1"/>
</dbReference>
<dbReference type="InterPro" id="IPR035937">
    <property type="entry name" value="FPG_N"/>
</dbReference>
<comment type="catalytic activity">
    <reaction evidence="15">
        <text>2'-deoxyribonucleotide-(2'-deoxyribose 5'-phosphate)-2'-deoxyribonucleotide-DNA = a 3'-end 2'-deoxyribonucleotide-(2,3-dehydro-2,3-deoxyribose 5'-phosphate)-DNA + a 5'-end 5'-phospho-2'-deoxyribonucleoside-DNA + H(+)</text>
        <dbReference type="Rhea" id="RHEA:66592"/>
        <dbReference type="Rhea" id="RHEA-COMP:13180"/>
        <dbReference type="Rhea" id="RHEA-COMP:16897"/>
        <dbReference type="Rhea" id="RHEA-COMP:17067"/>
        <dbReference type="ChEBI" id="CHEBI:15378"/>
        <dbReference type="ChEBI" id="CHEBI:136412"/>
        <dbReference type="ChEBI" id="CHEBI:157695"/>
        <dbReference type="ChEBI" id="CHEBI:167181"/>
        <dbReference type="EC" id="4.2.99.18"/>
    </reaction>
</comment>
<dbReference type="InterPro" id="IPR012319">
    <property type="entry name" value="FPG_cat"/>
</dbReference>
<keyword evidence="8" id="KW-0378">Hydrolase</keyword>
<evidence type="ECO:0000313" key="19">
    <source>
        <dbReference type="EMBL" id="PIS21755.1"/>
    </source>
</evidence>
<evidence type="ECO:0000256" key="10">
    <source>
        <dbReference type="ARBA" id="ARBA00023125"/>
    </source>
</evidence>
<dbReference type="FunFam" id="1.10.8.50:FF:000003">
    <property type="entry name" value="Formamidopyrimidine-DNA glycosylase"/>
    <property type="match status" value="1"/>
</dbReference>
<dbReference type="GO" id="GO:0140078">
    <property type="term" value="F:class I DNA-(apurinic or apyrimidinic site) endonuclease activity"/>
    <property type="evidence" value="ECO:0007669"/>
    <property type="project" value="UniProtKB-EC"/>
</dbReference>
<keyword evidence="12" id="KW-0456">Lyase</keyword>
<dbReference type="PANTHER" id="PTHR22993:SF9">
    <property type="entry name" value="FORMAMIDOPYRIMIDINE-DNA GLYCOSYLASE"/>
    <property type="match status" value="1"/>
</dbReference>
<evidence type="ECO:0000256" key="3">
    <source>
        <dbReference type="ARBA" id="ARBA00009409"/>
    </source>
</evidence>
<keyword evidence="10" id="KW-0238">DNA-binding</keyword>
<evidence type="ECO:0000256" key="4">
    <source>
        <dbReference type="ARBA" id="ARBA00011245"/>
    </source>
</evidence>
<gene>
    <name evidence="19" type="ORF">COT51_00960</name>
</gene>
<dbReference type="CDD" id="cd08966">
    <property type="entry name" value="EcFpg-like_N"/>
    <property type="match status" value="1"/>
</dbReference>
<comment type="catalytic activity">
    <reaction evidence="1">
        <text>Hydrolysis of DNA containing ring-opened 7-methylguanine residues, releasing 2,6-diamino-4-hydroxy-5-(N-methyl)formamidopyrimidine.</text>
        <dbReference type="EC" id="3.2.2.23"/>
    </reaction>
</comment>
<evidence type="ECO:0000256" key="16">
    <source>
        <dbReference type="PROSITE-ProRule" id="PRU00391"/>
    </source>
</evidence>
<evidence type="ECO:0000256" key="9">
    <source>
        <dbReference type="ARBA" id="ARBA00022833"/>
    </source>
</evidence>
<keyword evidence="6" id="KW-0227">DNA damage</keyword>
<dbReference type="InterPro" id="IPR000214">
    <property type="entry name" value="Znf_DNA_glyclase/AP_lyase"/>
</dbReference>
<evidence type="ECO:0000256" key="5">
    <source>
        <dbReference type="ARBA" id="ARBA00022723"/>
    </source>
</evidence>
<evidence type="ECO:0000259" key="18">
    <source>
        <dbReference type="PROSITE" id="PS51068"/>
    </source>
</evidence>
<dbReference type="InterPro" id="IPR020629">
    <property type="entry name" value="FPG_Glyclase"/>
</dbReference>
<proteinExistence type="inferred from homology"/>
<keyword evidence="14" id="KW-0326">Glycosidase</keyword>
<dbReference type="GO" id="GO:0008270">
    <property type="term" value="F:zinc ion binding"/>
    <property type="evidence" value="ECO:0007669"/>
    <property type="project" value="UniProtKB-KW"/>
</dbReference>
<comment type="cofactor">
    <cofactor evidence="2">
        <name>Zn(2+)</name>
        <dbReference type="ChEBI" id="CHEBI:29105"/>
    </cofactor>
</comment>
<keyword evidence="7 16" id="KW-0863">Zinc-finger</keyword>
<dbReference type="GO" id="GO:0006284">
    <property type="term" value="P:base-excision repair"/>
    <property type="evidence" value="ECO:0007669"/>
    <property type="project" value="InterPro"/>
</dbReference>
<evidence type="ECO:0000256" key="6">
    <source>
        <dbReference type="ARBA" id="ARBA00022763"/>
    </source>
</evidence>
<keyword evidence="5" id="KW-0479">Metal-binding</keyword>